<evidence type="ECO:0000259" key="4">
    <source>
        <dbReference type="Pfam" id="PF13579"/>
    </source>
</evidence>
<keyword evidence="1" id="KW-0328">Glycosyltransferase</keyword>
<evidence type="ECO:0000256" key="1">
    <source>
        <dbReference type="ARBA" id="ARBA00022676"/>
    </source>
</evidence>
<protein>
    <submittedName>
        <fullName evidence="5">Capsular polysaccharide biosynthesis glycosyl transferase</fullName>
    </submittedName>
</protein>
<dbReference type="HOGENOM" id="CLU_009583_8_0_11"/>
<keyword evidence="2 5" id="KW-0808">Transferase</keyword>
<gene>
    <name evidence="5" type="ordered locus">MODMU_2697</name>
</gene>
<dbReference type="AlphaFoldDB" id="I4EXL3"/>
<feature type="compositionally biased region" description="Low complexity" evidence="3">
    <location>
        <begin position="9"/>
        <end position="27"/>
    </location>
</feature>
<dbReference type="KEGG" id="mmar:MODMU_2697"/>
<dbReference type="OrthoDB" id="9772485at2"/>
<feature type="domain" description="Glycosyltransferase subfamily 4-like N-terminal" evidence="4">
    <location>
        <begin position="43"/>
        <end position="196"/>
    </location>
</feature>
<name>I4EXL3_MODI5</name>
<reference evidence="5 6" key="1">
    <citation type="journal article" date="2012" name="J. Bacteriol.">
        <title>Genome Sequence of Radiation-Resistant Modestobacter marinus Strain BC501, a Representative Actinobacterium That Thrives on Calcareous Stone Surfaces.</title>
        <authorList>
            <person name="Normand P."/>
            <person name="Gury J."/>
            <person name="Pujic P."/>
            <person name="Chouaia B."/>
            <person name="Crotti E."/>
            <person name="Brusetti L."/>
            <person name="Daffonchio D."/>
            <person name="Vacherie B."/>
            <person name="Barbe V."/>
            <person name="Medigue C."/>
            <person name="Calteau A."/>
            <person name="Ghodhbane-Gtari F."/>
            <person name="Essoussi I."/>
            <person name="Nouioui I."/>
            <person name="Abbassi-Ghozzi I."/>
            <person name="Gtari M."/>
        </authorList>
    </citation>
    <scope>NUCLEOTIDE SEQUENCE [LARGE SCALE GENOMIC DNA]</scope>
    <source>
        <strain evidence="6">BC 501</strain>
    </source>
</reference>
<feature type="region of interest" description="Disordered" evidence="3">
    <location>
        <begin position="1"/>
        <end position="27"/>
    </location>
</feature>
<evidence type="ECO:0000313" key="5">
    <source>
        <dbReference type="EMBL" id="CCH88126.1"/>
    </source>
</evidence>
<dbReference type="EMBL" id="FO203431">
    <property type="protein sequence ID" value="CCH88126.1"/>
    <property type="molecule type" value="Genomic_DNA"/>
</dbReference>
<dbReference type="Pfam" id="PF13692">
    <property type="entry name" value="Glyco_trans_1_4"/>
    <property type="match status" value="1"/>
</dbReference>
<dbReference type="SUPFAM" id="SSF53756">
    <property type="entry name" value="UDP-Glycosyltransferase/glycogen phosphorylase"/>
    <property type="match status" value="1"/>
</dbReference>
<dbReference type="STRING" id="477641.MODMU_2697"/>
<dbReference type="InterPro" id="IPR028098">
    <property type="entry name" value="Glyco_trans_4-like_N"/>
</dbReference>
<dbReference type="Gene3D" id="3.40.50.2000">
    <property type="entry name" value="Glycogen Phosphorylase B"/>
    <property type="match status" value="2"/>
</dbReference>
<accession>I4EXL3</accession>
<evidence type="ECO:0000256" key="3">
    <source>
        <dbReference type="SAM" id="MobiDB-lite"/>
    </source>
</evidence>
<evidence type="ECO:0000256" key="2">
    <source>
        <dbReference type="ARBA" id="ARBA00022679"/>
    </source>
</evidence>
<proteinExistence type="predicted"/>
<evidence type="ECO:0000313" key="6">
    <source>
        <dbReference type="Proteomes" id="UP000006461"/>
    </source>
</evidence>
<dbReference type="GO" id="GO:0016757">
    <property type="term" value="F:glycosyltransferase activity"/>
    <property type="evidence" value="ECO:0007669"/>
    <property type="project" value="UniProtKB-KW"/>
</dbReference>
<dbReference type="CDD" id="cd03808">
    <property type="entry name" value="GT4_CapM-like"/>
    <property type="match status" value="1"/>
</dbReference>
<keyword evidence="6" id="KW-1185">Reference proteome</keyword>
<dbReference type="PANTHER" id="PTHR12526">
    <property type="entry name" value="GLYCOSYLTRANSFERASE"/>
    <property type="match status" value="1"/>
</dbReference>
<dbReference type="eggNOG" id="COG0297">
    <property type="taxonomic scope" value="Bacteria"/>
</dbReference>
<dbReference type="PATRIC" id="fig|477641.3.peg.2555"/>
<dbReference type="PANTHER" id="PTHR12526:SF630">
    <property type="entry name" value="GLYCOSYLTRANSFERASE"/>
    <property type="match status" value="1"/>
</dbReference>
<dbReference type="Pfam" id="PF13579">
    <property type="entry name" value="Glyco_trans_4_4"/>
    <property type="match status" value="1"/>
</dbReference>
<organism evidence="5 6">
    <name type="scientific">Modestobacter italicus (strain DSM 44449 / CECT 9708 / BC 501)</name>
    <dbReference type="NCBI Taxonomy" id="2732864"/>
    <lineage>
        <taxon>Bacteria</taxon>
        <taxon>Bacillati</taxon>
        <taxon>Actinomycetota</taxon>
        <taxon>Actinomycetes</taxon>
        <taxon>Geodermatophilales</taxon>
        <taxon>Geodermatophilaceae</taxon>
        <taxon>Modestobacter</taxon>
    </lineage>
</organism>
<dbReference type="Proteomes" id="UP000006461">
    <property type="component" value="Chromosome"/>
</dbReference>
<sequence length="414" mass="44079">MTGSGSADGPAVPGPRGRRPATGGRPRVVYGITVPQSAATLLRGQLGWFRTQGWDVHLVTSPGGPLDAVVDRERVTVHRLPMARETRPLADLVALVRWVVLLRRLRPDVLNVGTPKAGLLGTLAGWLARVPVRVYVMRGLRLQGARSRGQRAVLWAAERLSVGLATDVVCVSHSLREEATALRLFGRRDRPVVLAAGSSNGVDPGRWDPGFSAADRDAVRAGWGAAPGDLVVGFVGRVAFDKGVQDLLAAFGPLTDLPVRLLLLGPVEDEELRGAITALGERVTRIEDWTFDLDHVYVGIDVLCLPTRREGFPNVVLEAALAEVPSITTTATGARDSVVPGVTGWLVETGDVDGLATAIRACVADREGVRVAGRAARARALSDFRPTTIWSGLEQLYRSGSPTPPGSRSASRNG</sequence>